<name>A0ABN9KQX7_9NEOB</name>
<dbReference type="EC" id="2.7.1.158" evidence="1 6"/>
<dbReference type="InterPro" id="IPR009286">
    <property type="entry name" value="Ins_P5_2-kin"/>
</dbReference>
<keyword evidence="3 6" id="KW-0547">Nucleotide-binding</keyword>
<dbReference type="PANTHER" id="PTHR14456:SF2">
    <property type="entry name" value="INOSITOL-PENTAKISPHOSPHATE 2-KINASE"/>
    <property type="match status" value="1"/>
</dbReference>
<evidence type="ECO:0000313" key="9">
    <source>
        <dbReference type="Proteomes" id="UP001176940"/>
    </source>
</evidence>
<dbReference type="PANTHER" id="PTHR14456">
    <property type="entry name" value="INOSITOL POLYPHOSPHATE KINASE 1"/>
    <property type="match status" value="1"/>
</dbReference>
<evidence type="ECO:0000256" key="7">
    <source>
        <dbReference type="SAM" id="MobiDB-lite"/>
    </source>
</evidence>
<keyword evidence="9" id="KW-1185">Reference proteome</keyword>
<evidence type="ECO:0000256" key="6">
    <source>
        <dbReference type="RuleBase" id="RU364126"/>
    </source>
</evidence>
<comment type="catalytic activity">
    <reaction evidence="6">
        <text>1D-myo-inositol 1,3,4,5,6-pentakisphosphate + ATP = 1D-myo-inositol hexakisphosphate + ADP + H(+)</text>
        <dbReference type="Rhea" id="RHEA:20313"/>
        <dbReference type="ChEBI" id="CHEBI:15378"/>
        <dbReference type="ChEBI" id="CHEBI:30616"/>
        <dbReference type="ChEBI" id="CHEBI:57733"/>
        <dbReference type="ChEBI" id="CHEBI:58130"/>
        <dbReference type="ChEBI" id="CHEBI:456216"/>
        <dbReference type="EC" id="2.7.1.158"/>
    </reaction>
</comment>
<protein>
    <recommendedName>
        <fullName evidence="1 6">Inositol-pentakisphosphate 2-kinase</fullName>
        <ecNumber evidence="1 6">2.7.1.158</ecNumber>
    </recommendedName>
</protein>
<reference evidence="8" key="1">
    <citation type="submission" date="2023-07" db="EMBL/GenBank/DDBJ databases">
        <authorList>
            <person name="Stuckert A."/>
        </authorList>
    </citation>
    <scope>NUCLEOTIDE SEQUENCE</scope>
</reference>
<evidence type="ECO:0000256" key="5">
    <source>
        <dbReference type="ARBA" id="ARBA00022840"/>
    </source>
</evidence>
<feature type="region of interest" description="Disordered" evidence="7">
    <location>
        <begin position="156"/>
        <end position="175"/>
    </location>
</feature>
<comment type="function">
    <text evidence="6">Phosphorylates Ins(1,3,4,5,6)P5 at position 2 to form Ins(1,2,3,4,5,6)P6 (InsP6 or phytate).</text>
</comment>
<dbReference type="EMBL" id="CAUEEQ010000048">
    <property type="protein sequence ID" value="CAJ0915682.1"/>
    <property type="molecule type" value="Genomic_DNA"/>
</dbReference>
<keyword evidence="4 6" id="KW-0418">Kinase</keyword>
<dbReference type="Pfam" id="PF06090">
    <property type="entry name" value="Ins_P5_2-kin"/>
    <property type="match status" value="1"/>
</dbReference>
<proteinExistence type="predicted"/>
<comment type="caution">
    <text evidence="8">The sequence shown here is derived from an EMBL/GenBank/DDBJ whole genome shotgun (WGS) entry which is preliminary data.</text>
</comment>
<dbReference type="Proteomes" id="UP001176940">
    <property type="component" value="Unassembled WGS sequence"/>
</dbReference>
<evidence type="ECO:0000256" key="4">
    <source>
        <dbReference type="ARBA" id="ARBA00022777"/>
    </source>
</evidence>
<keyword evidence="5 6" id="KW-0067">ATP-binding</keyword>
<evidence type="ECO:0000256" key="3">
    <source>
        <dbReference type="ARBA" id="ARBA00022741"/>
    </source>
</evidence>
<sequence length="253" mass="28568">MNVPVSTVRSVIKKFTAHGTVANLPRCGRKRKIDKRFQRKIVRTLDKEPRLTSKQVQAALQSESTSVNPYYPSPLLLDGPYDETFFERLKDLSLEDDGSVEYAVTKIQQYRVAMTAKDCSIMIALSPTVQEECHAPAQAYFVCPIEGAGATAYTRRGRHRKKMRGPGSGRDAHCTGTAPGFDSRPLIKASRSSFMYSVSILDLDLKPYENIPHQYKRDSKIVNHYLSLQSREEPSTSLIFPEREDCTLLLHQV</sequence>
<keyword evidence="2 6" id="KW-0808">Transferase</keyword>
<evidence type="ECO:0000313" key="8">
    <source>
        <dbReference type="EMBL" id="CAJ0915682.1"/>
    </source>
</evidence>
<accession>A0ABN9KQX7</accession>
<comment type="domain">
    <text evidence="6">The EXKPK motif is conserved in inositol-pentakisphosphate 2-kinases of both family 1 and 2.</text>
</comment>
<organism evidence="8 9">
    <name type="scientific">Ranitomeya imitator</name>
    <name type="common">mimic poison frog</name>
    <dbReference type="NCBI Taxonomy" id="111125"/>
    <lineage>
        <taxon>Eukaryota</taxon>
        <taxon>Metazoa</taxon>
        <taxon>Chordata</taxon>
        <taxon>Craniata</taxon>
        <taxon>Vertebrata</taxon>
        <taxon>Euteleostomi</taxon>
        <taxon>Amphibia</taxon>
        <taxon>Batrachia</taxon>
        <taxon>Anura</taxon>
        <taxon>Neobatrachia</taxon>
        <taxon>Hyloidea</taxon>
        <taxon>Dendrobatidae</taxon>
        <taxon>Dendrobatinae</taxon>
        <taxon>Ranitomeya</taxon>
    </lineage>
</organism>
<gene>
    <name evidence="8" type="ORF">RIMI_LOCUS84039</name>
</gene>
<evidence type="ECO:0000256" key="1">
    <source>
        <dbReference type="ARBA" id="ARBA00012023"/>
    </source>
</evidence>
<evidence type="ECO:0000256" key="2">
    <source>
        <dbReference type="ARBA" id="ARBA00022679"/>
    </source>
</evidence>